<dbReference type="Gene3D" id="3.40.30.10">
    <property type="entry name" value="Glutaredoxin"/>
    <property type="match status" value="1"/>
</dbReference>
<protein>
    <recommendedName>
        <fullName evidence="3">Thioredoxin</fullName>
    </recommendedName>
</protein>
<name>W6RZ25_9CLOT</name>
<dbReference type="RefSeq" id="WP_044035760.1">
    <property type="nucleotide sequence ID" value="NZ_HG917868.1"/>
</dbReference>
<dbReference type="SUPFAM" id="SSF52833">
    <property type="entry name" value="Thioredoxin-like"/>
    <property type="match status" value="1"/>
</dbReference>
<dbReference type="PATRIC" id="fig|1216932.3.peg.94"/>
<gene>
    <name evidence="1" type="ORF">CM240_0108</name>
</gene>
<dbReference type="Pfam" id="PF14595">
    <property type="entry name" value="Thioredoxin_9"/>
    <property type="match status" value="1"/>
</dbReference>
<organism evidence="1 2">
    <name type="scientific">Clostridium bornimense</name>
    <dbReference type="NCBI Taxonomy" id="1216932"/>
    <lineage>
        <taxon>Bacteria</taxon>
        <taxon>Bacillati</taxon>
        <taxon>Bacillota</taxon>
        <taxon>Clostridia</taxon>
        <taxon>Eubacteriales</taxon>
        <taxon>Clostridiaceae</taxon>
        <taxon>Clostridium</taxon>
    </lineage>
</organism>
<dbReference type="STRING" id="1216932.CM240_0108"/>
<sequence>MLDMEKSMSYEELISGAPDNHKRLVKRMYSGVKLFEEGLEDIKNINIPVEVVIFTETRCQDSAIVIPFLLRLSEFNENINLSFFRMKGNEEILEKMSGDKRVPTILVLNNDGDVLRKYVELPNRVKYKIKESDGRDRNVLVRKMRMGKFNEYIQKDLIELITGINYKYMEL</sequence>
<proteinExistence type="predicted"/>
<dbReference type="Proteomes" id="UP000019426">
    <property type="component" value="Chromosome M2/40_rep1"/>
</dbReference>
<dbReference type="InterPro" id="IPR036249">
    <property type="entry name" value="Thioredoxin-like_sf"/>
</dbReference>
<dbReference type="eggNOG" id="COG0526">
    <property type="taxonomic scope" value="Bacteria"/>
</dbReference>
<dbReference type="EMBL" id="HG917868">
    <property type="protein sequence ID" value="CDM67287.1"/>
    <property type="molecule type" value="Genomic_DNA"/>
</dbReference>
<dbReference type="OrthoDB" id="1911304at2"/>
<evidence type="ECO:0008006" key="3">
    <source>
        <dbReference type="Google" id="ProtNLM"/>
    </source>
</evidence>
<evidence type="ECO:0000313" key="2">
    <source>
        <dbReference type="Proteomes" id="UP000019426"/>
    </source>
</evidence>
<dbReference type="HOGENOM" id="CLU_133126_1_0_9"/>
<dbReference type="KEGG" id="clt:CM240_0108"/>
<dbReference type="AlphaFoldDB" id="W6RZ25"/>
<accession>W6RZ25</accession>
<evidence type="ECO:0000313" key="1">
    <source>
        <dbReference type="EMBL" id="CDM67287.1"/>
    </source>
</evidence>
<reference evidence="1 2" key="1">
    <citation type="submission" date="2013-11" db="EMBL/GenBank/DDBJ databases">
        <title>Complete genome sequence of Clostridum sp. M2/40.</title>
        <authorList>
            <person name="Wibberg D."/>
            <person name="Puehler A."/>
            <person name="Schlueter A."/>
        </authorList>
    </citation>
    <scope>NUCLEOTIDE SEQUENCE [LARGE SCALE GENOMIC DNA]</scope>
    <source>
        <strain evidence="2">M2/40</strain>
    </source>
</reference>
<keyword evidence="2" id="KW-1185">Reference proteome</keyword>